<feature type="non-terminal residue" evidence="8">
    <location>
        <position position="1"/>
    </location>
</feature>
<keyword evidence="5" id="KW-0539">Nucleus</keyword>
<keyword evidence="9" id="KW-1185">Reference proteome</keyword>
<dbReference type="PROSITE" id="PS50888">
    <property type="entry name" value="BHLH"/>
    <property type="match status" value="1"/>
</dbReference>
<dbReference type="SMART" id="SM00353">
    <property type="entry name" value="HLH"/>
    <property type="match status" value="1"/>
</dbReference>
<dbReference type="CDD" id="cd18914">
    <property type="entry name" value="bHLH_AtORG2_like"/>
    <property type="match status" value="1"/>
</dbReference>
<sequence length="229" mass="26242">SEEVQIFEDNNLLEELLAVHAATEVVLQEGKNGNCDNQLEINKLGDDVGSSKAIPNKRTMHRDIERQRRQEMAGLYASLRSLLPLEYIKGKRAISDHMNEAMNYIKDMQKKIEEMKIRRDNLSNLQCRPKSIPPITIDDAKEGPSNNSVKVNLCRLNEVEILVTSSTAGLISKVLLELLKIRGFNVINCISTRGNDRRSYIHKIHIEPIEVYIYIYTWIKISNFSFICL</sequence>
<comment type="subcellular location">
    <subcellularLocation>
        <location evidence="1">Nucleus</location>
    </subcellularLocation>
</comment>
<organism evidence="8 9">
    <name type="scientific">Penstemon davidsonii</name>
    <dbReference type="NCBI Taxonomy" id="160366"/>
    <lineage>
        <taxon>Eukaryota</taxon>
        <taxon>Viridiplantae</taxon>
        <taxon>Streptophyta</taxon>
        <taxon>Embryophyta</taxon>
        <taxon>Tracheophyta</taxon>
        <taxon>Spermatophyta</taxon>
        <taxon>Magnoliopsida</taxon>
        <taxon>eudicotyledons</taxon>
        <taxon>Gunneridae</taxon>
        <taxon>Pentapetalae</taxon>
        <taxon>asterids</taxon>
        <taxon>lamiids</taxon>
        <taxon>Lamiales</taxon>
        <taxon>Plantaginaceae</taxon>
        <taxon>Cheloneae</taxon>
        <taxon>Penstemon</taxon>
    </lineage>
</organism>
<accession>A0ABR0DJY6</accession>
<name>A0ABR0DJY6_9LAMI</name>
<keyword evidence="4" id="KW-0804">Transcription</keyword>
<keyword evidence="6" id="KW-0175">Coiled coil</keyword>
<protein>
    <recommendedName>
        <fullName evidence="7">BHLH domain-containing protein</fullName>
    </recommendedName>
</protein>
<dbReference type="InterPro" id="IPR011598">
    <property type="entry name" value="bHLH_dom"/>
</dbReference>
<dbReference type="Pfam" id="PF00010">
    <property type="entry name" value="HLH"/>
    <property type="match status" value="1"/>
</dbReference>
<evidence type="ECO:0000313" key="8">
    <source>
        <dbReference type="EMBL" id="KAK4489487.1"/>
    </source>
</evidence>
<dbReference type="PANTHER" id="PTHR13935:SF106">
    <property type="entry name" value="ACHAETE-SCUTE COMPLEX PROTEIN T5-RELATED"/>
    <property type="match status" value="1"/>
</dbReference>
<dbReference type="EMBL" id="JAYDYQ010001088">
    <property type="protein sequence ID" value="KAK4489487.1"/>
    <property type="molecule type" value="Genomic_DNA"/>
</dbReference>
<evidence type="ECO:0000256" key="5">
    <source>
        <dbReference type="ARBA" id="ARBA00023242"/>
    </source>
</evidence>
<evidence type="ECO:0000313" key="9">
    <source>
        <dbReference type="Proteomes" id="UP001291926"/>
    </source>
</evidence>
<feature type="domain" description="BHLH" evidence="7">
    <location>
        <begin position="56"/>
        <end position="108"/>
    </location>
</feature>
<evidence type="ECO:0000256" key="1">
    <source>
        <dbReference type="ARBA" id="ARBA00004123"/>
    </source>
</evidence>
<keyword evidence="3" id="KW-0238">DNA-binding</keyword>
<dbReference type="SUPFAM" id="SSF47459">
    <property type="entry name" value="HLH, helix-loop-helix DNA-binding domain"/>
    <property type="match status" value="1"/>
</dbReference>
<keyword evidence="2" id="KW-0805">Transcription regulation</keyword>
<comment type="caution">
    <text evidence="8">The sequence shown here is derived from an EMBL/GenBank/DDBJ whole genome shotgun (WGS) entry which is preliminary data.</text>
</comment>
<dbReference type="InterPro" id="IPR015660">
    <property type="entry name" value="MASH1/Ascl1a-like"/>
</dbReference>
<proteinExistence type="predicted"/>
<dbReference type="Gene3D" id="4.10.280.10">
    <property type="entry name" value="Helix-loop-helix DNA-binding domain"/>
    <property type="match status" value="1"/>
</dbReference>
<dbReference type="Proteomes" id="UP001291926">
    <property type="component" value="Unassembled WGS sequence"/>
</dbReference>
<evidence type="ECO:0000256" key="6">
    <source>
        <dbReference type="SAM" id="Coils"/>
    </source>
</evidence>
<reference evidence="8 9" key="1">
    <citation type="journal article" date="2023" name="bioRxiv">
        <title>Genome report: Whole genome sequence and annotation of Penstemon davidsonii.</title>
        <authorList>
            <person name="Ostevik K.L."/>
            <person name="Alabady M."/>
            <person name="Zhang M."/>
            <person name="Rausher M.D."/>
        </authorList>
    </citation>
    <scope>NUCLEOTIDE SEQUENCE [LARGE SCALE GENOMIC DNA]</scope>
    <source>
        <strain evidence="8">DNT005</strain>
        <tissue evidence="8">Whole leaf</tissue>
    </source>
</reference>
<evidence type="ECO:0000256" key="4">
    <source>
        <dbReference type="ARBA" id="ARBA00023163"/>
    </source>
</evidence>
<dbReference type="InterPro" id="IPR036638">
    <property type="entry name" value="HLH_DNA-bd_sf"/>
</dbReference>
<evidence type="ECO:0000259" key="7">
    <source>
        <dbReference type="PROSITE" id="PS50888"/>
    </source>
</evidence>
<evidence type="ECO:0000256" key="2">
    <source>
        <dbReference type="ARBA" id="ARBA00023015"/>
    </source>
</evidence>
<gene>
    <name evidence="8" type="ORF">RD792_005296</name>
</gene>
<evidence type="ECO:0000256" key="3">
    <source>
        <dbReference type="ARBA" id="ARBA00023125"/>
    </source>
</evidence>
<feature type="coiled-coil region" evidence="6">
    <location>
        <begin position="98"/>
        <end position="125"/>
    </location>
</feature>
<dbReference type="PANTHER" id="PTHR13935">
    <property type="entry name" value="ACHAETE-SCUTE TRANSCRIPTION FACTOR-RELATED"/>
    <property type="match status" value="1"/>
</dbReference>